<proteinExistence type="predicted"/>
<name>A0A858XMP1_9BACT</name>
<dbReference type="RefSeq" id="WP_007835954.1">
    <property type="nucleotide sequence ID" value="NZ_CP046176.1"/>
</dbReference>
<protein>
    <submittedName>
        <fullName evidence="1">Uncharacterized protein</fullName>
    </submittedName>
</protein>
<dbReference type="GeneID" id="93447069"/>
<evidence type="ECO:0000313" key="1">
    <source>
        <dbReference type="EMBL" id="QJR76757.1"/>
    </source>
</evidence>
<organism evidence="1 2">
    <name type="scientific">Phocaeicola dorei</name>
    <dbReference type="NCBI Taxonomy" id="357276"/>
    <lineage>
        <taxon>Bacteria</taxon>
        <taxon>Pseudomonadati</taxon>
        <taxon>Bacteroidota</taxon>
        <taxon>Bacteroidia</taxon>
        <taxon>Bacteroidales</taxon>
        <taxon>Bacteroidaceae</taxon>
        <taxon>Phocaeicola</taxon>
    </lineage>
</organism>
<dbReference type="Proteomes" id="UP000500949">
    <property type="component" value="Chromosome"/>
</dbReference>
<evidence type="ECO:0000313" key="2">
    <source>
        <dbReference type="Proteomes" id="UP000500949"/>
    </source>
</evidence>
<gene>
    <name evidence="1" type="ORF">GKD17_10325</name>
</gene>
<dbReference type="AlphaFoldDB" id="A0A858XMP1"/>
<reference evidence="1 2" key="1">
    <citation type="submission" date="2019-11" db="EMBL/GenBank/DDBJ databases">
        <title>Complete genome sequence of Bacteroides dorei DSM 17855.</title>
        <authorList>
            <person name="Russell J.T."/>
        </authorList>
    </citation>
    <scope>NUCLEOTIDE SEQUENCE [LARGE SCALE GENOMIC DNA]</scope>
    <source>
        <strain evidence="1 2">DSM 17855</strain>
    </source>
</reference>
<accession>A0A858XMP1</accession>
<sequence>MKNSELIKLLKTKGYKRVTLETDNGEPNTFYSYRRGLHINATGNLSFHIVPPSQSLGLGRFAVCAVRDGAGFQTGTDCPELFFRRLLSFLQGETSEEEMIRDTAR</sequence>
<dbReference type="EMBL" id="CP046176">
    <property type="protein sequence ID" value="QJR76757.1"/>
    <property type="molecule type" value="Genomic_DNA"/>
</dbReference>